<keyword evidence="1" id="KW-0812">Transmembrane</keyword>
<dbReference type="InterPro" id="IPR003675">
    <property type="entry name" value="Rce1/LyrA-like_dom"/>
</dbReference>
<gene>
    <name evidence="3" type="ORF">MiSe_57820</name>
</gene>
<dbReference type="Pfam" id="PF02517">
    <property type="entry name" value="Rce1-like"/>
    <property type="match status" value="1"/>
</dbReference>
<feature type="domain" description="CAAX prenyl protease 2/Lysostaphin resistance protein A-like" evidence="2">
    <location>
        <begin position="95"/>
        <end position="183"/>
    </location>
</feature>
<name>A0AAV3XGG1_9CYAN</name>
<dbReference type="EMBL" id="BLAY01000105">
    <property type="protein sequence ID" value="GET40970.1"/>
    <property type="molecule type" value="Genomic_DNA"/>
</dbReference>
<dbReference type="PANTHER" id="PTHR43592">
    <property type="entry name" value="CAAX AMINO TERMINAL PROTEASE"/>
    <property type="match status" value="1"/>
</dbReference>
<keyword evidence="1" id="KW-0472">Membrane</keyword>
<protein>
    <submittedName>
        <fullName evidence="3">Abortive infection protein</fullName>
    </submittedName>
</protein>
<evidence type="ECO:0000313" key="3">
    <source>
        <dbReference type="EMBL" id="GET40970.1"/>
    </source>
</evidence>
<keyword evidence="1" id="KW-1133">Transmembrane helix</keyword>
<dbReference type="GO" id="GO:0004175">
    <property type="term" value="F:endopeptidase activity"/>
    <property type="evidence" value="ECO:0007669"/>
    <property type="project" value="UniProtKB-ARBA"/>
</dbReference>
<feature type="transmembrane region" description="Helical" evidence="1">
    <location>
        <begin position="117"/>
        <end position="139"/>
    </location>
</feature>
<sequence length="197" mass="21811">MTKPLPEQPEFEPLTRTQLLIAMGVTAIVLLVVAKLWQHFGSVSLLPVKWKIEAFPQGLGIGLLITAASSLVYRLWPAYRQSADLYLEMVLKPLLLPDIIWLGLLPGLSEELLFRGVMLPALGLDMPGLLFTSLCFGLLHLSGIEQWPYAVWASVVGFILGYSVLTTGNLLVPIVAHVITNLVSSYLWKLDSFRNKS</sequence>
<organism evidence="3 4">
    <name type="scientific">Microseira wollei NIES-4236</name>
    <dbReference type="NCBI Taxonomy" id="2530354"/>
    <lineage>
        <taxon>Bacteria</taxon>
        <taxon>Bacillati</taxon>
        <taxon>Cyanobacteriota</taxon>
        <taxon>Cyanophyceae</taxon>
        <taxon>Oscillatoriophycideae</taxon>
        <taxon>Aerosakkonematales</taxon>
        <taxon>Aerosakkonemataceae</taxon>
        <taxon>Microseira</taxon>
    </lineage>
</organism>
<dbReference type="AlphaFoldDB" id="A0AAV3XGG1"/>
<proteinExistence type="predicted"/>
<reference evidence="3" key="1">
    <citation type="submission" date="2019-10" db="EMBL/GenBank/DDBJ databases">
        <title>Draft genome sequece of Microseira wollei NIES-4236.</title>
        <authorList>
            <person name="Yamaguchi H."/>
            <person name="Suzuki S."/>
            <person name="Kawachi M."/>
        </authorList>
    </citation>
    <scope>NUCLEOTIDE SEQUENCE</scope>
    <source>
        <strain evidence="3">NIES-4236</strain>
    </source>
</reference>
<evidence type="ECO:0000259" key="2">
    <source>
        <dbReference type="Pfam" id="PF02517"/>
    </source>
</evidence>
<feature type="transmembrane region" description="Helical" evidence="1">
    <location>
        <begin position="85"/>
        <end position="105"/>
    </location>
</feature>
<evidence type="ECO:0000313" key="4">
    <source>
        <dbReference type="Proteomes" id="UP001050975"/>
    </source>
</evidence>
<dbReference type="PANTHER" id="PTHR43592:SF7">
    <property type="entry name" value="CAAX AMINO TERMINAL PROTEASE FAMILY PROTEIN"/>
    <property type="match status" value="1"/>
</dbReference>
<dbReference type="Proteomes" id="UP001050975">
    <property type="component" value="Unassembled WGS sequence"/>
</dbReference>
<feature type="transmembrane region" description="Helical" evidence="1">
    <location>
        <begin position="20"/>
        <end position="38"/>
    </location>
</feature>
<evidence type="ECO:0000256" key="1">
    <source>
        <dbReference type="SAM" id="Phobius"/>
    </source>
</evidence>
<dbReference type="GO" id="GO:0080120">
    <property type="term" value="P:CAAX-box protein maturation"/>
    <property type="evidence" value="ECO:0007669"/>
    <property type="project" value="UniProtKB-ARBA"/>
</dbReference>
<dbReference type="RefSeq" id="WP_226587200.1">
    <property type="nucleotide sequence ID" value="NZ_BLAY01000105.1"/>
</dbReference>
<feature type="transmembrane region" description="Helical" evidence="1">
    <location>
        <begin position="58"/>
        <end position="76"/>
    </location>
</feature>
<comment type="caution">
    <text evidence="3">The sequence shown here is derived from an EMBL/GenBank/DDBJ whole genome shotgun (WGS) entry which is preliminary data.</text>
</comment>
<keyword evidence="4" id="KW-1185">Reference proteome</keyword>
<accession>A0AAV3XGG1</accession>